<dbReference type="SUPFAM" id="SSF46785">
    <property type="entry name" value="Winged helix' DNA-binding domain"/>
    <property type="match status" value="1"/>
</dbReference>
<dbReference type="InterPro" id="IPR001845">
    <property type="entry name" value="HTH_ArsR_DNA-bd_dom"/>
</dbReference>
<sequence>MAAFWQGLSHPIRLRILALLREHGSLNVGDMVTALGIGQGHLSNHLSCLKSCGFVVATPRGRFMYYQIADSRVNDLLDLGLAMMQDHAEGVAACVVVGPANEPNRGFFLPPGEDSL</sequence>
<name>A0ABM6RVS3_9FIRM</name>
<gene>
    <name evidence="5" type="ORF">BXT84_03475</name>
</gene>
<dbReference type="PANTHER" id="PTHR43132:SF2">
    <property type="entry name" value="ARSENICAL RESISTANCE OPERON REPRESSOR ARSR-RELATED"/>
    <property type="match status" value="1"/>
</dbReference>
<dbReference type="SMART" id="SM00418">
    <property type="entry name" value="HTH_ARSR"/>
    <property type="match status" value="1"/>
</dbReference>
<dbReference type="InterPro" id="IPR051011">
    <property type="entry name" value="Metal_resp_trans_reg"/>
</dbReference>
<dbReference type="EMBL" id="CP019454">
    <property type="protein sequence ID" value="AUW95369.1"/>
    <property type="molecule type" value="Genomic_DNA"/>
</dbReference>
<evidence type="ECO:0000259" key="4">
    <source>
        <dbReference type="PROSITE" id="PS50987"/>
    </source>
</evidence>
<dbReference type="InterPro" id="IPR036390">
    <property type="entry name" value="WH_DNA-bd_sf"/>
</dbReference>
<organism evidence="5 6">
    <name type="scientific">Sulfobacillus thermotolerans</name>
    <dbReference type="NCBI Taxonomy" id="338644"/>
    <lineage>
        <taxon>Bacteria</taxon>
        <taxon>Bacillati</taxon>
        <taxon>Bacillota</taxon>
        <taxon>Clostridia</taxon>
        <taxon>Eubacteriales</taxon>
        <taxon>Clostridiales Family XVII. Incertae Sedis</taxon>
        <taxon>Sulfobacillus</taxon>
    </lineage>
</organism>
<proteinExistence type="predicted"/>
<keyword evidence="2" id="KW-0238">DNA-binding</keyword>
<dbReference type="NCBIfam" id="NF033788">
    <property type="entry name" value="HTH_metalloreg"/>
    <property type="match status" value="1"/>
</dbReference>
<evidence type="ECO:0000256" key="3">
    <source>
        <dbReference type="ARBA" id="ARBA00023163"/>
    </source>
</evidence>
<evidence type="ECO:0000256" key="1">
    <source>
        <dbReference type="ARBA" id="ARBA00023015"/>
    </source>
</evidence>
<accession>A0ABM6RVS3</accession>
<dbReference type="PRINTS" id="PR00778">
    <property type="entry name" value="HTHARSR"/>
</dbReference>
<evidence type="ECO:0000313" key="6">
    <source>
        <dbReference type="Proteomes" id="UP000325292"/>
    </source>
</evidence>
<keyword evidence="1" id="KW-0805">Transcription regulation</keyword>
<dbReference type="PROSITE" id="PS50987">
    <property type="entry name" value="HTH_ARSR_2"/>
    <property type="match status" value="1"/>
</dbReference>
<dbReference type="Gene3D" id="1.10.10.10">
    <property type="entry name" value="Winged helix-like DNA-binding domain superfamily/Winged helix DNA-binding domain"/>
    <property type="match status" value="1"/>
</dbReference>
<keyword evidence="6" id="KW-1185">Reference proteome</keyword>
<dbReference type="InterPro" id="IPR011991">
    <property type="entry name" value="ArsR-like_HTH"/>
</dbReference>
<keyword evidence="3" id="KW-0804">Transcription</keyword>
<feature type="domain" description="HTH arsR-type" evidence="4">
    <location>
        <begin position="1"/>
        <end position="88"/>
    </location>
</feature>
<dbReference type="Proteomes" id="UP000325292">
    <property type="component" value="Chromosome"/>
</dbReference>
<dbReference type="Pfam" id="PF01022">
    <property type="entry name" value="HTH_5"/>
    <property type="match status" value="1"/>
</dbReference>
<dbReference type="PANTHER" id="PTHR43132">
    <property type="entry name" value="ARSENICAL RESISTANCE OPERON REPRESSOR ARSR-RELATED"/>
    <property type="match status" value="1"/>
</dbReference>
<reference evidence="5 6" key="1">
    <citation type="journal article" date="2019" name="Sci. Rep.">
        <title>Sulfobacillus thermotolerans: new insights into resistance and metabolic capacities of acidophilic chemolithotrophs.</title>
        <authorList>
            <person name="Panyushkina A.E."/>
            <person name="Babenko V.V."/>
            <person name="Nikitina A.S."/>
            <person name="Selezneva O.V."/>
            <person name="Tsaplina I.A."/>
            <person name="Letarova M.A."/>
            <person name="Kostryukova E.S."/>
            <person name="Letarov A.V."/>
        </authorList>
    </citation>
    <scope>NUCLEOTIDE SEQUENCE [LARGE SCALE GENOMIC DNA]</scope>
    <source>
        <strain evidence="5 6">Kr1</strain>
    </source>
</reference>
<evidence type="ECO:0000256" key="2">
    <source>
        <dbReference type="ARBA" id="ARBA00023125"/>
    </source>
</evidence>
<protein>
    <submittedName>
        <fullName evidence="5">Transcriptional regulator</fullName>
    </submittedName>
</protein>
<dbReference type="CDD" id="cd00090">
    <property type="entry name" value="HTH_ARSR"/>
    <property type="match status" value="1"/>
</dbReference>
<evidence type="ECO:0000313" key="5">
    <source>
        <dbReference type="EMBL" id="AUW95369.1"/>
    </source>
</evidence>
<dbReference type="InterPro" id="IPR036388">
    <property type="entry name" value="WH-like_DNA-bd_sf"/>
</dbReference>